<feature type="transmembrane region" description="Helical" evidence="1">
    <location>
        <begin position="173"/>
        <end position="194"/>
    </location>
</feature>
<protein>
    <submittedName>
        <fullName evidence="3">Abortive phage infection protein</fullName>
    </submittedName>
</protein>
<evidence type="ECO:0000256" key="1">
    <source>
        <dbReference type="SAM" id="Phobius"/>
    </source>
</evidence>
<evidence type="ECO:0000313" key="4">
    <source>
        <dbReference type="Proteomes" id="UP000076083"/>
    </source>
</evidence>
<feature type="transmembrane region" description="Helical" evidence="1">
    <location>
        <begin position="140"/>
        <end position="161"/>
    </location>
</feature>
<keyword evidence="1" id="KW-0812">Transmembrane</keyword>
<dbReference type="GO" id="GO:0004175">
    <property type="term" value="F:endopeptidase activity"/>
    <property type="evidence" value="ECO:0007669"/>
    <property type="project" value="UniProtKB-ARBA"/>
</dbReference>
<feature type="transmembrane region" description="Helical" evidence="1">
    <location>
        <begin position="109"/>
        <end position="128"/>
    </location>
</feature>
<dbReference type="InterPro" id="IPR003675">
    <property type="entry name" value="Rce1/LyrA-like_dom"/>
</dbReference>
<accession>A0A165YSN1</accession>
<dbReference type="EMBL" id="CP015225">
    <property type="protein sequence ID" value="AMZ69877.1"/>
    <property type="molecule type" value="Genomic_DNA"/>
</dbReference>
<feature type="domain" description="CAAX prenyl protease 2/Lysostaphin resistance protein A-like" evidence="2">
    <location>
        <begin position="141"/>
        <end position="233"/>
    </location>
</feature>
<reference evidence="4" key="1">
    <citation type="submission" date="2016-04" db="EMBL/GenBank/DDBJ databases">
        <authorList>
            <person name="Ray J."/>
            <person name="Price M."/>
            <person name="Deutschbauer A."/>
        </authorList>
    </citation>
    <scope>NUCLEOTIDE SEQUENCE [LARGE SCALE GENOMIC DNA]</scope>
    <source>
        <strain evidence="4">FW300-N2E2</strain>
    </source>
</reference>
<feature type="transmembrane region" description="Helical" evidence="1">
    <location>
        <begin position="225"/>
        <end position="243"/>
    </location>
</feature>
<keyword evidence="1" id="KW-1133">Transmembrane helix</keyword>
<evidence type="ECO:0000313" key="3">
    <source>
        <dbReference type="EMBL" id="AMZ69877.1"/>
    </source>
</evidence>
<dbReference type="GO" id="GO:0080120">
    <property type="term" value="P:CAAX-box protein maturation"/>
    <property type="evidence" value="ECO:0007669"/>
    <property type="project" value="UniProtKB-ARBA"/>
</dbReference>
<name>A0A165YSN1_PSEFL</name>
<organism evidence="3 4">
    <name type="scientific">Pseudomonas fluorescens</name>
    <dbReference type="NCBI Taxonomy" id="294"/>
    <lineage>
        <taxon>Bacteria</taxon>
        <taxon>Pseudomonadati</taxon>
        <taxon>Pseudomonadota</taxon>
        <taxon>Gammaproteobacteria</taxon>
        <taxon>Pseudomonadales</taxon>
        <taxon>Pseudomonadaceae</taxon>
        <taxon>Pseudomonas</taxon>
    </lineage>
</organism>
<evidence type="ECO:0000259" key="2">
    <source>
        <dbReference type="Pfam" id="PF02517"/>
    </source>
</evidence>
<feature type="transmembrane region" description="Helical" evidence="1">
    <location>
        <begin position="200"/>
        <end position="218"/>
    </location>
</feature>
<feature type="transmembrane region" description="Helical" evidence="1">
    <location>
        <begin position="12"/>
        <end position="29"/>
    </location>
</feature>
<proteinExistence type="predicted"/>
<sequence>MIAEGLVVLLDYTLYLLPSLALFGLWFALTPKTQTALRIVIVLLAFVLMRDAMTPLGMWSLNGDLQIGFLANPFVLAMLGASSLLLVALSARLLPDLWQLVVLFKGNRLAGLVLGIAVGCLIGLPLRLSQGAETAIPGYWAWLLGMTVLAYGANALEEVLFRGFLQGYLELHVSALRAALISAVAFSALHAFLALSVTPLGWPVLLFTLIEGLACGLIRMRYGVVASSATHGTAILLIAVPMMS</sequence>
<dbReference type="Pfam" id="PF02517">
    <property type="entry name" value="Rce1-like"/>
    <property type="match status" value="1"/>
</dbReference>
<dbReference type="RefSeq" id="WP_063320538.1">
    <property type="nucleotide sequence ID" value="NZ_CP015225.1"/>
</dbReference>
<feature type="transmembrane region" description="Helical" evidence="1">
    <location>
        <begin position="65"/>
        <end position="89"/>
    </location>
</feature>
<feature type="transmembrane region" description="Helical" evidence="1">
    <location>
        <begin position="36"/>
        <end position="53"/>
    </location>
</feature>
<dbReference type="Proteomes" id="UP000076083">
    <property type="component" value="Chromosome"/>
</dbReference>
<gene>
    <name evidence="3" type="ORF">TK06_01760</name>
</gene>
<reference evidence="3 4" key="2">
    <citation type="journal article" date="2018" name="Nature">
        <title>Mutant phenotypes for thousands of bacterial genes of unknown function.</title>
        <authorList>
            <person name="Price M.N."/>
            <person name="Wetmore K.M."/>
            <person name="Waters R.J."/>
            <person name="Callaghan M."/>
            <person name="Ray J."/>
            <person name="Liu H."/>
            <person name="Kuehl J.V."/>
            <person name="Melnyk R.A."/>
            <person name="Lamson J.S."/>
            <person name="Suh Y."/>
            <person name="Carlson H.K."/>
            <person name="Esquivel Z."/>
            <person name="Sadeeshkumar H."/>
            <person name="Chakraborty R."/>
            <person name="Zane G.M."/>
            <person name="Rubin B.E."/>
            <person name="Wall J.D."/>
            <person name="Visel A."/>
            <person name="Bristow J."/>
            <person name="Blow M.J."/>
            <person name="Arkin A.P."/>
            <person name="Deutschbauer A.M."/>
        </authorList>
    </citation>
    <scope>NUCLEOTIDE SEQUENCE [LARGE SCALE GENOMIC DNA]</scope>
    <source>
        <strain evidence="3 4">FW300-N2E2</strain>
    </source>
</reference>
<keyword evidence="1" id="KW-0472">Membrane</keyword>
<dbReference type="AlphaFoldDB" id="A0A165YSN1"/>